<dbReference type="Proteomes" id="UP000263517">
    <property type="component" value="Unassembled WGS sequence"/>
</dbReference>
<sequence>MAYMIDIDTTHRMWYHGDLQVKTSYAAEGATALKEFHTHTERATDKLLVSCRQGHLDHDR</sequence>
<dbReference type="EMBL" id="DNAN01000191">
    <property type="protein sequence ID" value="HAW75187.1"/>
    <property type="molecule type" value="Genomic_DNA"/>
</dbReference>
<comment type="caution">
    <text evidence="1">The sequence shown here is derived from an EMBL/GenBank/DDBJ whole genome shotgun (WGS) entry which is preliminary data.</text>
</comment>
<organism evidence="1 2">
    <name type="scientific">Alteromonas australica</name>
    <dbReference type="NCBI Taxonomy" id="589873"/>
    <lineage>
        <taxon>Bacteria</taxon>
        <taxon>Pseudomonadati</taxon>
        <taxon>Pseudomonadota</taxon>
        <taxon>Gammaproteobacteria</taxon>
        <taxon>Alteromonadales</taxon>
        <taxon>Alteromonadaceae</taxon>
        <taxon>Alteromonas/Salinimonas group</taxon>
        <taxon>Alteromonas</taxon>
    </lineage>
</organism>
<evidence type="ECO:0000313" key="1">
    <source>
        <dbReference type="EMBL" id="HAW75187.1"/>
    </source>
</evidence>
<reference evidence="1 2" key="1">
    <citation type="journal article" date="2018" name="Nat. Biotechnol.">
        <title>A standardized bacterial taxonomy based on genome phylogeny substantially revises the tree of life.</title>
        <authorList>
            <person name="Parks D.H."/>
            <person name="Chuvochina M."/>
            <person name="Waite D.W."/>
            <person name="Rinke C."/>
            <person name="Skarshewski A."/>
            <person name="Chaumeil P.A."/>
            <person name="Hugenholtz P."/>
        </authorList>
    </citation>
    <scope>NUCLEOTIDE SEQUENCE [LARGE SCALE GENOMIC DNA]</scope>
    <source>
        <strain evidence="1">UBA11978</strain>
    </source>
</reference>
<protein>
    <submittedName>
        <fullName evidence="1">Uncharacterized protein</fullName>
    </submittedName>
</protein>
<dbReference type="AlphaFoldDB" id="A0A350P1M0"/>
<gene>
    <name evidence="1" type="ORF">DCW74_05555</name>
</gene>
<evidence type="ECO:0000313" key="2">
    <source>
        <dbReference type="Proteomes" id="UP000263517"/>
    </source>
</evidence>
<proteinExistence type="predicted"/>
<accession>A0A350P1M0</accession>
<name>A0A350P1M0_9ALTE</name>